<evidence type="ECO:0000313" key="6">
    <source>
        <dbReference type="Proteomes" id="UP000019471"/>
    </source>
</evidence>
<dbReference type="Pfam" id="PF02902">
    <property type="entry name" value="Peptidase_C48"/>
    <property type="match status" value="1"/>
</dbReference>
<dbReference type="AlphaFoldDB" id="W9VCT5"/>
<dbReference type="GO" id="GO:0019783">
    <property type="term" value="F:ubiquitin-like protein peptidase activity"/>
    <property type="evidence" value="ECO:0007669"/>
    <property type="project" value="UniProtKB-ARBA"/>
</dbReference>
<evidence type="ECO:0000256" key="2">
    <source>
        <dbReference type="ARBA" id="ARBA00022670"/>
    </source>
</evidence>
<name>W9VCT5_9EURO</name>
<gene>
    <name evidence="5" type="ORF">A1O5_13469</name>
</gene>
<evidence type="ECO:0000256" key="1">
    <source>
        <dbReference type="ARBA" id="ARBA00005234"/>
    </source>
</evidence>
<proteinExistence type="inferred from homology"/>
<evidence type="ECO:0000256" key="3">
    <source>
        <dbReference type="ARBA" id="ARBA00022801"/>
    </source>
</evidence>
<dbReference type="SUPFAM" id="SSF54001">
    <property type="entry name" value="Cysteine proteinases"/>
    <property type="match status" value="1"/>
</dbReference>
<dbReference type="GO" id="GO:0006508">
    <property type="term" value="P:proteolysis"/>
    <property type="evidence" value="ECO:0007669"/>
    <property type="project" value="UniProtKB-KW"/>
</dbReference>
<dbReference type="OrthoDB" id="5065855at2759"/>
<comment type="caution">
    <text evidence="5">The sequence shown here is derived from an EMBL/GenBank/DDBJ whole genome shotgun (WGS) entry which is preliminary data.</text>
</comment>
<keyword evidence="2" id="KW-0645">Protease</keyword>
<comment type="similarity">
    <text evidence="1">Belongs to the peptidase C48 family.</text>
</comment>
<dbReference type="EMBL" id="AMGX01000071">
    <property type="protein sequence ID" value="EXJ53293.1"/>
    <property type="molecule type" value="Genomic_DNA"/>
</dbReference>
<accession>W9VCT5</accession>
<dbReference type="GO" id="GO:0008234">
    <property type="term" value="F:cysteine-type peptidase activity"/>
    <property type="evidence" value="ECO:0007669"/>
    <property type="project" value="InterPro"/>
</dbReference>
<keyword evidence="6" id="KW-1185">Reference proteome</keyword>
<keyword evidence="3" id="KW-0378">Hydrolase</keyword>
<dbReference type="InterPro" id="IPR003653">
    <property type="entry name" value="Peptidase_C48_C"/>
</dbReference>
<dbReference type="HOGENOM" id="CLU_1937953_0_0_1"/>
<protein>
    <recommendedName>
        <fullName evidence="4">Ubiquitin-like protease family profile domain-containing protein</fullName>
    </recommendedName>
</protein>
<dbReference type="InterPro" id="IPR038765">
    <property type="entry name" value="Papain-like_cys_pep_sf"/>
</dbReference>
<feature type="domain" description="Ubiquitin-like protease family profile" evidence="4">
    <location>
        <begin position="1"/>
        <end position="79"/>
    </location>
</feature>
<evidence type="ECO:0000313" key="5">
    <source>
        <dbReference type="EMBL" id="EXJ53293.1"/>
    </source>
</evidence>
<reference evidence="5 6" key="1">
    <citation type="submission" date="2013-03" db="EMBL/GenBank/DDBJ databases">
        <title>The Genome Sequence of Cladophialophora psammophila CBS 110553.</title>
        <authorList>
            <consortium name="The Broad Institute Genomics Platform"/>
            <person name="Cuomo C."/>
            <person name="de Hoog S."/>
            <person name="Gorbushina A."/>
            <person name="Walker B."/>
            <person name="Young S.K."/>
            <person name="Zeng Q."/>
            <person name="Gargeya S."/>
            <person name="Fitzgerald M."/>
            <person name="Haas B."/>
            <person name="Abouelleil A."/>
            <person name="Allen A.W."/>
            <person name="Alvarado L."/>
            <person name="Arachchi H.M."/>
            <person name="Berlin A.M."/>
            <person name="Chapman S.B."/>
            <person name="Gainer-Dewar J."/>
            <person name="Goldberg J."/>
            <person name="Griggs A."/>
            <person name="Gujja S."/>
            <person name="Hansen M."/>
            <person name="Howarth C."/>
            <person name="Imamovic A."/>
            <person name="Ireland A."/>
            <person name="Larimer J."/>
            <person name="McCowan C."/>
            <person name="Murphy C."/>
            <person name="Pearson M."/>
            <person name="Poon T.W."/>
            <person name="Priest M."/>
            <person name="Roberts A."/>
            <person name="Saif S."/>
            <person name="Shea T."/>
            <person name="Sisk P."/>
            <person name="Sykes S."/>
            <person name="Wortman J."/>
            <person name="Nusbaum C."/>
            <person name="Birren B."/>
        </authorList>
    </citation>
    <scope>NUCLEOTIDE SEQUENCE [LARGE SCALE GENOMIC DNA]</scope>
    <source>
        <strain evidence="5 6">CBS 110553</strain>
    </source>
</reference>
<sequence>MDSIGKRTAKDSMISIILEYLNSQVRAKLEDGRQFTFQNVNVNKQLNGYDCGMFVIFWARALMENGIEAVKEVKIDTSHRVQLIQDIHQAIIRDKKIPLLWPSRVETSGWQPSKPIMIATPDESVVDLIN</sequence>
<dbReference type="GeneID" id="19198151"/>
<evidence type="ECO:0000259" key="4">
    <source>
        <dbReference type="Pfam" id="PF02902"/>
    </source>
</evidence>
<organism evidence="5 6">
    <name type="scientific">Cladophialophora psammophila CBS 110553</name>
    <dbReference type="NCBI Taxonomy" id="1182543"/>
    <lineage>
        <taxon>Eukaryota</taxon>
        <taxon>Fungi</taxon>
        <taxon>Dikarya</taxon>
        <taxon>Ascomycota</taxon>
        <taxon>Pezizomycotina</taxon>
        <taxon>Eurotiomycetes</taxon>
        <taxon>Chaetothyriomycetidae</taxon>
        <taxon>Chaetothyriales</taxon>
        <taxon>Herpotrichiellaceae</taxon>
        <taxon>Cladophialophora</taxon>
    </lineage>
</organism>
<dbReference type="Proteomes" id="UP000019471">
    <property type="component" value="Unassembled WGS sequence"/>
</dbReference>
<dbReference type="RefSeq" id="XP_007752224.1">
    <property type="nucleotide sequence ID" value="XM_007754034.1"/>
</dbReference>
<dbReference type="Gene3D" id="3.40.395.10">
    <property type="entry name" value="Adenoviral Proteinase, Chain A"/>
    <property type="match status" value="1"/>
</dbReference>